<feature type="domain" description="DUF7041" evidence="1">
    <location>
        <begin position="9"/>
        <end position="77"/>
    </location>
</feature>
<dbReference type="PANTHER" id="PTHR33327:SF3">
    <property type="entry name" value="RNA-DIRECTED DNA POLYMERASE"/>
    <property type="match status" value="1"/>
</dbReference>
<gene>
    <name evidence="2" type="primary">LOC108047811</name>
</gene>
<reference evidence="2" key="1">
    <citation type="submission" date="2025-08" db="UniProtKB">
        <authorList>
            <consortium name="RefSeq"/>
        </authorList>
    </citation>
    <scope>IDENTIFICATION</scope>
</reference>
<accession>A0A6P4F8I1</accession>
<dbReference type="Pfam" id="PF23055">
    <property type="entry name" value="DUF7041"/>
    <property type="match status" value="1"/>
</dbReference>
<sequence length="142" mass="16060">MRMLVTRKLESWFMLQGLGASKEQEKYAAVIAYTDPKYLDQVHDLVNNPPQTNPYSTLKQAILSKFAESEMVRLDRLATGIQLGDGRPSHLLSQLQQTNATNDESVVRRYWIKRLPPPARAVICLKALPTPPSRSSQLLPML</sequence>
<dbReference type="OrthoDB" id="8015696at2759"/>
<dbReference type="GeneID" id="108047811"/>
<dbReference type="RefSeq" id="XP_016983653.2">
    <property type="nucleotide sequence ID" value="XM_017128164.2"/>
</dbReference>
<dbReference type="RefSeq" id="XP_016983653.1">
    <property type="nucleotide sequence ID" value="XM_017128164.1"/>
</dbReference>
<name>A0A6P4F8I1_DRORH</name>
<organism evidence="2">
    <name type="scientific">Drosophila rhopaloa</name>
    <name type="common">Fruit fly</name>
    <dbReference type="NCBI Taxonomy" id="1041015"/>
    <lineage>
        <taxon>Eukaryota</taxon>
        <taxon>Metazoa</taxon>
        <taxon>Ecdysozoa</taxon>
        <taxon>Arthropoda</taxon>
        <taxon>Hexapoda</taxon>
        <taxon>Insecta</taxon>
        <taxon>Pterygota</taxon>
        <taxon>Neoptera</taxon>
        <taxon>Endopterygota</taxon>
        <taxon>Diptera</taxon>
        <taxon>Brachycera</taxon>
        <taxon>Muscomorpha</taxon>
        <taxon>Ephydroidea</taxon>
        <taxon>Drosophilidae</taxon>
        <taxon>Drosophila</taxon>
        <taxon>Sophophora</taxon>
    </lineage>
</organism>
<dbReference type="InterPro" id="IPR055469">
    <property type="entry name" value="DUF7041"/>
</dbReference>
<evidence type="ECO:0000313" key="2">
    <source>
        <dbReference type="RefSeq" id="XP_016983653.1"/>
    </source>
</evidence>
<protein>
    <submittedName>
        <fullName evidence="2">Uncharacterized protein LOC108047811</fullName>
    </submittedName>
</protein>
<evidence type="ECO:0000259" key="1">
    <source>
        <dbReference type="Pfam" id="PF23055"/>
    </source>
</evidence>
<proteinExistence type="predicted"/>
<dbReference type="AlphaFoldDB" id="A0A6P4F8I1"/>
<dbReference type="PANTHER" id="PTHR33327">
    <property type="entry name" value="ENDONUCLEASE"/>
    <property type="match status" value="1"/>
</dbReference>